<keyword evidence="2" id="KW-1185">Reference proteome</keyword>
<sequence>MKKAGFYLGFSLVLLVFHTASCMHRKASTVRSNAPKTVRKGPNPDTIGFRTLTDTFAARPGLDSVGYELSLPIGGSNRAVRDSLTRYVAEILVKLNPGILGTDTEQLRRHTYHGPLSDPNAVLDYYKKEFQKGFVAWANEVGRTTLQQYLYFWGGKTWESAKAISYGISVECYFGGAYPEYLSYGATFRKSDGKRVQIIDVTKVKVLQKLMREALLKQYFEDSEDGHVLNELDEVLYGPFIPLPREGLYLQGSDVIFEYAQGEICPDAYGLPFFSLPYRRLRPFMTREALDLLPPDSKTRKVR</sequence>
<comment type="caution">
    <text evidence="1">The sequence shown here is derived from an EMBL/GenBank/DDBJ whole genome shotgun (WGS) entry which is preliminary data.</text>
</comment>
<dbReference type="EMBL" id="AGEK01000016">
    <property type="protein sequence ID" value="EHO73213.1"/>
    <property type="molecule type" value="Genomic_DNA"/>
</dbReference>
<dbReference type="Proteomes" id="UP000003167">
    <property type="component" value="Unassembled WGS sequence"/>
</dbReference>
<proteinExistence type="predicted"/>
<evidence type="ECO:0008006" key="3">
    <source>
        <dbReference type="Google" id="ProtNLM"/>
    </source>
</evidence>
<dbReference type="InterPro" id="IPR037126">
    <property type="entry name" value="PdaC/RsiV-like_sf"/>
</dbReference>
<evidence type="ECO:0000313" key="1">
    <source>
        <dbReference type="EMBL" id="EHO73213.1"/>
    </source>
</evidence>
<dbReference type="HOGENOM" id="CLU_917843_0_0_10"/>
<dbReference type="AlphaFoldDB" id="H1HKW2"/>
<reference evidence="1 2" key="1">
    <citation type="submission" date="2011-12" db="EMBL/GenBank/DDBJ databases">
        <title>The Genome Sequence of Prevotella maculosa OT 289.</title>
        <authorList>
            <consortium name="The Broad Institute Genome Sequencing Platform"/>
            <person name="Earl A."/>
            <person name="Ward D."/>
            <person name="Feldgarden M."/>
            <person name="Gevers D."/>
            <person name="Izard J."/>
            <person name="Blanton J.M."/>
            <person name="Mathney J."/>
            <person name="Tanner A.C."/>
            <person name="Dewhirst F.E."/>
            <person name="Young S.K."/>
            <person name="Zeng Q."/>
            <person name="Gargeya S."/>
            <person name="Fitzgerald M."/>
            <person name="Haas B."/>
            <person name="Abouelleil A."/>
            <person name="Alvarado L."/>
            <person name="Arachchi H.M."/>
            <person name="Berlin A."/>
            <person name="Chapman S.B."/>
            <person name="Gearin G."/>
            <person name="Goldberg J."/>
            <person name="Griggs A."/>
            <person name="Gujja S."/>
            <person name="Hansen M."/>
            <person name="Heiman D."/>
            <person name="Howarth C."/>
            <person name="Larimer J."/>
            <person name="Lui A."/>
            <person name="MacDonald P.J.P."/>
            <person name="McCowen C."/>
            <person name="Montmayeur A."/>
            <person name="Murphy C."/>
            <person name="Neiman D."/>
            <person name="Pearson M."/>
            <person name="Priest M."/>
            <person name="Roberts A."/>
            <person name="Saif S."/>
            <person name="Shea T."/>
            <person name="Sisk P."/>
            <person name="Stolte C."/>
            <person name="Sykes S."/>
            <person name="Wortman J."/>
            <person name="Nusbaum C."/>
            <person name="Birren B."/>
        </authorList>
    </citation>
    <scope>NUCLEOTIDE SEQUENCE [LARGE SCALE GENOMIC DNA]</scope>
    <source>
        <strain evidence="1 2">OT 289</strain>
    </source>
</reference>
<name>H1HKW2_9BACT</name>
<protein>
    <recommendedName>
        <fullName evidence="3">DUF3298 domain-containing protein</fullName>
    </recommendedName>
</protein>
<organism evidence="1 2">
    <name type="scientific">Segatella maculosa OT 289</name>
    <dbReference type="NCBI Taxonomy" id="999422"/>
    <lineage>
        <taxon>Bacteria</taxon>
        <taxon>Pseudomonadati</taxon>
        <taxon>Bacteroidota</taxon>
        <taxon>Bacteroidia</taxon>
        <taxon>Bacteroidales</taxon>
        <taxon>Prevotellaceae</taxon>
        <taxon>Segatella</taxon>
    </lineage>
</organism>
<gene>
    <name evidence="1" type="ORF">HMPREF9944_00806</name>
</gene>
<accession>H1HKW2</accession>
<dbReference type="Gene3D" id="3.90.640.20">
    <property type="entry name" value="Heat-shock cognate protein, ATPase"/>
    <property type="match status" value="1"/>
</dbReference>
<evidence type="ECO:0000313" key="2">
    <source>
        <dbReference type="Proteomes" id="UP000003167"/>
    </source>
</evidence>
<dbReference type="PATRIC" id="fig|999422.3.peg.829"/>